<dbReference type="InterPro" id="IPR037401">
    <property type="entry name" value="SnoaL-like"/>
</dbReference>
<dbReference type="EMBL" id="QHJQ01000002">
    <property type="protein sequence ID" value="PXA05075.1"/>
    <property type="molecule type" value="Genomic_DNA"/>
</dbReference>
<dbReference type="SUPFAM" id="SSF54427">
    <property type="entry name" value="NTF2-like"/>
    <property type="match status" value="1"/>
</dbReference>
<evidence type="ECO:0000313" key="3">
    <source>
        <dbReference type="Proteomes" id="UP000247099"/>
    </source>
</evidence>
<gene>
    <name evidence="2" type="ORF">DDZ13_03675</name>
</gene>
<evidence type="ECO:0000259" key="1">
    <source>
        <dbReference type="Pfam" id="PF13577"/>
    </source>
</evidence>
<evidence type="ECO:0000313" key="2">
    <source>
        <dbReference type="EMBL" id="PXA05075.1"/>
    </source>
</evidence>
<dbReference type="InParanoid" id="A0A317ZHM8"/>
<feature type="domain" description="SnoaL-like" evidence="1">
    <location>
        <begin position="55"/>
        <end position="153"/>
    </location>
</feature>
<dbReference type="AlphaFoldDB" id="A0A317ZHM8"/>
<reference evidence="2 3" key="1">
    <citation type="submission" date="2018-05" db="EMBL/GenBank/DDBJ databases">
        <title>Coraliomargarita sinensis sp. nov., isolated from a marine solar saltern.</title>
        <authorList>
            <person name="Zhou L.Y."/>
        </authorList>
    </citation>
    <scope>NUCLEOTIDE SEQUENCE [LARGE SCALE GENOMIC DNA]</scope>
    <source>
        <strain evidence="2 3">WN38</strain>
    </source>
</reference>
<accession>A0A317ZHM8</accession>
<dbReference type="Proteomes" id="UP000247099">
    <property type="component" value="Unassembled WGS sequence"/>
</dbReference>
<comment type="caution">
    <text evidence="2">The sequence shown here is derived from an EMBL/GenBank/DDBJ whole genome shotgun (WGS) entry which is preliminary data.</text>
</comment>
<keyword evidence="3" id="KW-1185">Reference proteome</keyword>
<dbReference type="InterPro" id="IPR032710">
    <property type="entry name" value="NTF2-like_dom_sf"/>
</dbReference>
<protein>
    <recommendedName>
        <fullName evidence="1">SnoaL-like domain-containing protein</fullName>
    </recommendedName>
</protein>
<dbReference type="RefSeq" id="WP_110130076.1">
    <property type="nucleotide sequence ID" value="NZ_QHJQ01000002.1"/>
</dbReference>
<sequence length="161" mass="17319">MKKIIIAVLVLITAGVFVRGCFTGPEGQIRKQLGELEELVSYEEGEGDFSALGKVKSLGGLFTEDVDIRLQGFAGARTVKGRKQVQQAAMAARSQAKSLQASLHDITVQVADDQLSATAEATGRARVSGESSSVVQDFRFTFEKTEEGWLIAKVATVEALR</sequence>
<organism evidence="2 3">
    <name type="scientific">Coraliomargarita sinensis</name>
    <dbReference type="NCBI Taxonomy" id="2174842"/>
    <lineage>
        <taxon>Bacteria</taxon>
        <taxon>Pseudomonadati</taxon>
        <taxon>Verrucomicrobiota</taxon>
        <taxon>Opitutia</taxon>
        <taxon>Puniceicoccales</taxon>
        <taxon>Coraliomargaritaceae</taxon>
        <taxon>Coraliomargarita</taxon>
    </lineage>
</organism>
<proteinExistence type="predicted"/>
<dbReference type="Pfam" id="PF13577">
    <property type="entry name" value="SnoaL_4"/>
    <property type="match status" value="1"/>
</dbReference>
<name>A0A317ZHM8_9BACT</name>
<dbReference type="Gene3D" id="3.10.450.50">
    <property type="match status" value="1"/>
</dbReference>